<evidence type="ECO:0000313" key="2">
    <source>
        <dbReference type="EMBL" id="ART30772.1"/>
    </source>
</evidence>
<dbReference type="EMBL" id="KY774314">
    <property type="protein sequence ID" value="ART30772.1"/>
    <property type="molecule type" value="Genomic_DNA"/>
</dbReference>
<organism evidence="2">
    <name type="scientific">Utricularia reniformis</name>
    <dbReference type="NCBI Taxonomy" id="192314"/>
    <lineage>
        <taxon>Eukaryota</taxon>
        <taxon>Viridiplantae</taxon>
        <taxon>Streptophyta</taxon>
        <taxon>Embryophyta</taxon>
        <taxon>Tracheophyta</taxon>
        <taxon>Spermatophyta</taxon>
        <taxon>Magnoliopsida</taxon>
        <taxon>eudicotyledons</taxon>
        <taxon>Gunneridae</taxon>
        <taxon>Pentapetalae</taxon>
        <taxon>asterids</taxon>
        <taxon>lamiids</taxon>
        <taxon>Lamiales</taxon>
        <taxon>Lentibulariaceae</taxon>
        <taxon>Utricularia</taxon>
    </lineage>
</organism>
<name>A0A1Y0B014_9LAMI</name>
<gene>
    <name evidence="2" type="ORF">AEK19_MT0516</name>
</gene>
<geneLocation type="mitochondrion" evidence="2"/>
<proteinExistence type="predicted"/>
<feature type="region of interest" description="Disordered" evidence="1">
    <location>
        <begin position="33"/>
        <end position="62"/>
    </location>
</feature>
<sequence length="62" mass="7043">MLSPVTNSDVTVNKKDREGFKYSLLLFREEGTKAKVPNIDNRSRSPRSQIPNLNIPLLHPLP</sequence>
<protein>
    <submittedName>
        <fullName evidence="2">Uncharacterized protein</fullName>
    </submittedName>
</protein>
<reference evidence="2" key="1">
    <citation type="submission" date="2017-03" db="EMBL/GenBank/DDBJ databases">
        <title>The mitochondrial genome of the carnivorous plant Utricularia reniformis (Lentibulariaceae): structure, comparative analysis and evolutionary landmarks.</title>
        <authorList>
            <person name="Silva S.R."/>
            <person name="Alvarenga D.O."/>
            <person name="Michael T.P."/>
            <person name="Miranda V.F.O."/>
            <person name="Varani A.M."/>
        </authorList>
    </citation>
    <scope>NUCLEOTIDE SEQUENCE</scope>
</reference>
<evidence type="ECO:0000256" key="1">
    <source>
        <dbReference type="SAM" id="MobiDB-lite"/>
    </source>
</evidence>
<accession>A0A1Y0B014</accession>
<feature type="compositionally biased region" description="Low complexity" evidence="1">
    <location>
        <begin position="50"/>
        <end position="62"/>
    </location>
</feature>
<keyword evidence="2" id="KW-0496">Mitochondrion</keyword>
<dbReference type="AlphaFoldDB" id="A0A1Y0B014"/>